<dbReference type="Proteomes" id="UP001163846">
    <property type="component" value="Unassembled WGS sequence"/>
</dbReference>
<feature type="non-terminal residue" evidence="2">
    <location>
        <position position="201"/>
    </location>
</feature>
<protein>
    <submittedName>
        <fullName evidence="2">Uncharacterized protein</fullName>
    </submittedName>
</protein>
<proteinExistence type="predicted"/>
<feature type="coiled-coil region" evidence="1">
    <location>
        <begin position="12"/>
        <end position="64"/>
    </location>
</feature>
<evidence type="ECO:0000313" key="2">
    <source>
        <dbReference type="EMBL" id="KAJ3839028.1"/>
    </source>
</evidence>
<dbReference type="AlphaFoldDB" id="A0AA38P9Z4"/>
<keyword evidence="3" id="KW-1185">Reference proteome</keyword>
<gene>
    <name evidence="2" type="ORF">F5878DRAFT_495266</name>
</gene>
<comment type="caution">
    <text evidence="2">The sequence shown here is derived from an EMBL/GenBank/DDBJ whole genome shotgun (WGS) entry which is preliminary data.</text>
</comment>
<evidence type="ECO:0000256" key="1">
    <source>
        <dbReference type="SAM" id="Coils"/>
    </source>
</evidence>
<evidence type="ECO:0000313" key="3">
    <source>
        <dbReference type="Proteomes" id="UP001163846"/>
    </source>
</evidence>
<keyword evidence="1" id="KW-0175">Coiled coil</keyword>
<accession>A0AA38P9Z4</accession>
<name>A0AA38P9Z4_9AGAR</name>
<feature type="coiled-coil region" evidence="1">
    <location>
        <begin position="98"/>
        <end position="168"/>
    </location>
</feature>
<sequence>VERELAQTEGHYKELQLVAAASQAKYLQLERQWLANEKRYERRCAELESKNAQLEADARVQDNDGMDVVPFQRKANPADQVHPLLVSFLDRLLLANKAWQQEKLLQQATERLAEQEAEKEKIIRANAFATFRDRLIAANIVWRQQRELKKLREEISKVKEEAELVKRGRIRAVARSAKQMVVDTRREGMVEELVNGLVEDL</sequence>
<feature type="non-terminal residue" evidence="2">
    <location>
        <position position="1"/>
    </location>
</feature>
<dbReference type="EMBL" id="MU806151">
    <property type="protein sequence ID" value="KAJ3839028.1"/>
    <property type="molecule type" value="Genomic_DNA"/>
</dbReference>
<reference evidence="2" key="1">
    <citation type="submission" date="2022-08" db="EMBL/GenBank/DDBJ databases">
        <authorList>
            <consortium name="DOE Joint Genome Institute"/>
            <person name="Min B."/>
            <person name="Riley R."/>
            <person name="Sierra-Patev S."/>
            <person name="Naranjo-Ortiz M."/>
            <person name="Looney B."/>
            <person name="Konkel Z."/>
            <person name="Slot J.C."/>
            <person name="Sakamoto Y."/>
            <person name="Steenwyk J.L."/>
            <person name="Rokas A."/>
            <person name="Carro J."/>
            <person name="Camarero S."/>
            <person name="Ferreira P."/>
            <person name="Molpeceres G."/>
            <person name="Ruiz-Duenas F.J."/>
            <person name="Serrano A."/>
            <person name="Henrissat B."/>
            <person name="Drula E."/>
            <person name="Hughes K.W."/>
            <person name="Mata J.L."/>
            <person name="Ishikawa N.K."/>
            <person name="Vargas-Isla R."/>
            <person name="Ushijima S."/>
            <person name="Smith C.A."/>
            <person name="Ahrendt S."/>
            <person name="Andreopoulos W."/>
            <person name="He G."/>
            <person name="Labutti K."/>
            <person name="Lipzen A."/>
            <person name="Ng V."/>
            <person name="Sandor L."/>
            <person name="Barry K."/>
            <person name="Martinez A.T."/>
            <person name="Xiao Y."/>
            <person name="Gibbons J.G."/>
            <person name="Terashima K."/>
            <person name="Hibbett D.S."/>
            <person name="Grigoriev I.V."/>
        </authorList>
    </citation>
    <scope>NUCLEOTIDE SEQUENCE</scope>
    <source>
        <strain evidence="2">TFB9207</strain>
    </source>
</reference>
<organism evidence="2 3">
    <name type="scientific">Lentinula raphanica</name>
    <dbReference type="NCBI Taxonomy" id="153919"/>
    <lineage>
        <taxon>Eukaryota</taxon>
        <taxon>Fungi</taxon>
        <taxon>Dikarya</taxon>
        <taxon>Basidiomycota</taxon>
        <taxon>Agaricomycotina</taxon>
        <taxon>Agaricomycetes</taxon>
        <taxon>Agaricomycetidae</taxon>
        <taxon>Agaricales</taxon>
        <taxon>Marasmiineae</taxon>
        <taxon>Omphalotaceae</taxon>
        <taxon>Lentinula</taxon>
    </lineage>
</organism>